<feature type="domain" description="Autophagy-related protein 16" evidence="4">
    <location>
        <begin position="7"/>
        <end position="198"/>
    </location>
</feature>
<dbReference type="InterPro" id="IPR013923">
    <property type="entry name" value="Autophagy-rel_prot_16_dom"/>
</dbReference>
<reference evidence="5 6" key="1">
    <citation type="journal article" date="2020" name="Genomics">
        <title>Complete, high-quality genomes from long-read metagenomic sequencing of two wolf lichen thalli reveals enigmatic genome architecture.</title>
        <authorList>
            <person name="McKenzie S.K."/>
            <person name="Walston R.F."/>
            <person name="Allen J.L."/>
        </authorList>
    </citation>
    <scope>NUCLEOTIDE SEQUENCE [LARGE SCALE GENOMIC DNA]</scope>
    <source>
        <strain evidence="5">WasteWater1</strain>
    </source>
</reference>
<comment type="caution">
    <text evidence="5">The sequence shown here is derived from an EMBL/GenBank/DDBJ whole genome shotgun (WGS) entry which is preliminary data.</text>
</comment>
<dbReference type="AlphaFoldDB" id="A0A8H6CEY1"/>
<gene>
    <name evidence="5" type="ORF">HO133_001216</name>
</gene>
<evidence type="ECO:0000256" key="2">
    <source>
        <dbReference type="SAM" id="Coils"/>
    </source>
</evidence>
<protein>
    <recommendedName>
        <fullName evidence="4">Autophagy-related protein 16 domain-containing protein</fullName>
    </recommendedName>
</protein>
<dbReference type="Proteomes" id="UP000593566">
    <property type="component" value="Unassembled WGS sequence"/>
</dbReference>
<dbReference type="Pfam" id="PF08614">
    <property type="entry name" value="ATG16"/>
    <property type="match status" value="1"/>
</dbReference>
<evidence type="ECO:0000313" key="5">
    <source>
        <dbReference type="EMBL" id="KAF6222130.1"/>
    </source>
</evidence>
<name>A0A8H6CEY1_9LECA</name>
<feature type="coiled-coil region" evidence="2">
    <location>
        <begin position="88"/>
        <end position="115"/>
    </location>
</feature>
<dbReference type="EMBL" id="JACCJB010000012">
    <property type="protein sequence ID" value="KAF6222130.1"/>
    <property type="molecule type" value="Genomic_DNA"/>
</dbReference>
<dbReference type="GeneID" id="59329632"/>
<dbReference type="Gene3D" id="1.20.5.170">
    <property type="match status" value="1"/>
</dbReference>
<organism evidence="5 6">
    <name type="scientific">Letharia lupina</name>
    <dbReference type="NCBI Taxonomy" id="560253"/>
    <lineage>
        <taxon>Eukaryota</taxon>
        <taxon>Fungi</taxon>
        <taxon>Dikarya</taxon>
        <taxon>Ascomycota</taxon>
        <taxon>Pezizomycotina</taxon>
        <taxon>Lecanoromycetes</taxon>
        <taxon>OSLEUM clade</taxon>
        <taxon>Lecanoromycetidae</taxon>
        <taxon>Lecanorales</taxon>
        <taxon>Lecanorineae</taxon>
        <taxon>Parmeliaceae</taxon>
        <taxon>Letharia</taxon>
    </lineage>
</organism>
<feature type="region of interest" description="Disordered" evidence="3">
    <location>
        <begin position="43"/>
        <end position="80"/>
    </location>
</feature>
<keyword evidence="2" id="KW-0175">Coiled coil</keyword>
<feature type="compositionally biased region" description="Basic and acidic residues" evidence="3">
    <location>
        <begin position="49"/>
        <end position="70"/>
    </location>
</feature>
<proteinExistence type="inferred from homology"/>
<accession>A0A8H6CEY1</accession>
<evidence type="ECO:0000259" key="4">
    <source>
        <dbReference type="Pfam" id="PF08614"/>
    </source>
</evidence>
<keyword evidence="6" id="KW-1185">Reference proteome</keyword>
<comment type="similarity">
    <text evidence="1">Belongs to the ATG16 family.</text>
</comment>
<evidence type="ECO:0000256" key="1">
    <source>
        <dbReference type="ARBA" id="ARBA00005331"/>
    </source>
</evidence>
<sequence>MPSWRDDYLSALHERDKKEKANEAVYNSYAKLADRTATLQAARSAEVTRLQEEPRSSPNPKDHKISREKAVLGSPTTGDTITKVRQDLSEAQRSRGLMEAKLQSVTEELQKLRIQSSLDSKRIGELSKEKAMLTTGMRDRDEELRGKAKLLEDVHDETVSLTLQLNMAEEHSQKLRHENKELVDRWMARMGQEADAMNDESKFS</sequence>
<dbReference type="RefSeq" id="XP_037151565.1">
    <property type="nucleotide sequence ID" value="XM_037292146.1"/>
</dbReference>
<dbReference type="CDD" id="cd22887">
    <property type="entry name" value="Atg16_CCD"/>
    <property type="match status" value="1"/>
</dbReference>
<evidence type="ECO:0000313" key="6">
    <source>
        <dbReference type="Proteomes" id="UP000593566"/>
    </source>
</evidence>
<evidence type="ECO:0000256" key="3">
    <source>
        <dbReference type="SAM" id="MobiDB-lite"/>
    </source>
</evidence>